<gene>
    <name evidence="1" type="ORF">C1645_743650</name>
</gene>
<evidence type="ECO:0000313" key="1">
    <source>
        <dbReference type="EMBL" id="RIA82616.1"/>
    </source>
</evidence>
<dbReference type="Proteomes" id="UP000265703">
    <property type="component" value="Unassembled WGS sequence"/>
</dbReference>
<dbReference type="AlphaFoldDB" id="A0A397SD39"/>
<reference evidence="1 2" key="1">
    <citation type="submission" date="2018-06" db="EMBL/GenBank/DDBJ databases">
        <title>Comparative genomics reveals the genomic features of Rhizophagus irregularis, R. cerebriforme, R. diaphanum and Gigaspora rosea, and their symbiotic lifestyle signature.</title>
        <authorList>
            <person name="Morin E."/>
            <person name="San Clemente H."/>
            <person name="Chen E.C.H."/>
            <person name="De La Providencia I."/>
            <person name="Hainaut M."/>
            <person name="Kuo A."/>
            <person name="Kohler A."/>
            <person name="Murat C."/>
            <person name="Tang N."/>
            <person name="Roy S."/>
            <person name="Loubradou J."/>
            <person name="Henrissat B."/>
            <person name="Grigoriev I.V."/>
            <person name="Corradi N."/>
            <person name="Roux C."/>
            <person name="Martin F.M."/>
        </authorList>
    </citation>
    <scope>NUCLEOTIDE SEQUENCE [LARGE SCALE GENOMIC DNA]</scope>
    <source>
        <strain evidence="1 2">DAOM 227022</strain>
    </source>
</reference>
<keyword evidence="2" id="KW-1185">Reference proteome</keyword>
<dbReference type="OrthoDB" id="3531824at2759"/>
<comment type="caution">
    <text evidence="1">The sequence shown here is derived from an EMBL/GenBank/DDBJ whole genome shotgun (WGS) entry which is preliminary data.</text>
</comment>
<accession>A0A397SD39</accession>
<dbReference type="Gene3D" id="1.10.510.10">
    <property type="entry name" value="Transferase(Phosphotransferase) domain 1"/>
    <property type="match status" value="1"/>
</dbReference>
<evidence type="ECO:0000313" key="2">
    <source>
        <dbReference type="Proteomes" id="UP000265703"/>
    </source>
</evidence>
<proteinExistence type="predicted"/>
<sequence length="213" mass="24375">MALVSHSKHHTEEILVRNYNTRNDDPHDGNPRWIWDDGAHEWTRAGPMNVALKRLDNSQNVSNSYINQIKAYHKCLQSASLAGTFGITKDPTSNYIDMIDMLWGIAGGLERIHAEGKIHGNLHGGNYLLRTKKFLQMLVKTDICGLTIYCSGSLRGENYNTNSDIYSFGGIMNKYSCNWERALKKRPLISKYLEEKSRGWNVRQEYPAPGRWN</sequence>
<organism evidence="1 2">
    <name type="scientific">Glomus cerebriforme</name>
    <dbReference type="NCBI Taxonomy" id="658196"/>
    <lineage>
        <taxon>Eukaryota</taxon>
        <taxon>Fungi</taxon>
        <taxon>Fungi incertae sedis</taxon>
        <taxon>Mucoromycota</taxon>
        <taxon>Glomeromycotina</taxon>
        <taxon>Glomeromycetes</taxon>
        <taxon>Glomerales</taxon>
        <taxon>Glomeraceae</taxon>
        <taxon>Glomus</taxon>
    </lineage>
</organism>
<dbReference type="EMBL" id="QKYT01000646">
    <property type="protein sequence ID" value="RIA82616.1"/>
    <property type="molecule type" value="Genomic_DNA"/>
</dbReference>
<dbReference type="SUPFAM" id="SSF56112">
    <property type="entry name" value="Protein kinase-like (PK-like)"/>
    <property type="match status" value="1"/>
</dbReference>
<dbReference type="InterPro" id="IPR011009">
    <property type="entry name" value="Kinase-like_dom_sf"/>
</dbReference>
<evidence type="ECO:0008006" key="3">
    <source>
        <dbReference type="Google" id="ProtNLM"/>
    </source>
</evidence>
<protein>
    <recommendedName>
        <fullName evidence="3">Protein kinase domain-containing protein</fullName>
    </recommendedName>
</protein>
<name>A0A397SD39_9GLOM</name>